<dbReference type="GO" id="GO:0016747">
    <property type="term" value="F:acyltransferase activity, transferring groups other than amino-acyl groups"/>
    <property type="evidence" value="ECO:0007669"/>
    <property type="project" value="InterPro"/>
</dbReference>
<dbReference type="PROSITE" id="PS51186">
    <property type="entry name" value="GNAT"/>
    <property type="match status" value="1"/>
</dbReference>
<evidence type="ECO:0000256" key="1">
    <source>
        <dbReference type="ARBA" id="ARBA00022679"/>
    </source>
</evidence>
<dbReference type="Proteomes" id="UP000184428">
    <property type="component" value="Unassembled WGS sequence"/>
</dbReference>
<dbReference type="Gene3D" id="3.40.630.30">
    <property type="match status" value="1"/>
</dbReference>
<reference evidence="4 5" key="1">
    <citation type="submission" date="2016-12" db="EMBL/GenBank/DDBJ databases">
        <authorList>
            <person name="Song W.-J."/>
            <person name="Kurnit D.M."/>
        </authorList>
    </citation>
    <scope>NUCLEOTIDE SEQUENCE [LARGE SCALE GENOMIC DNA]</scope>
    <source>
        <strain evidence="4 5">DSM 43162</strain>
    </source>
</reference>
<dbReference type="InterPro" id="IPR050832">
    <property type="entry name" value="Bact_Acetyltransf"/>
</dbReference>
<dbReference type="EMBL" id="FRDM01000015">
    <property type="protein sequence ID" value="SHN80709.1"/>
    <property type="molecule type" value="Genomic_DNA"/>
</dbReference>
<sequence>MAELDGAVVGYVKLRRPTDLPSHRHVRQVNGLAVDPAFQRRGVGRALLLAAIDEARRRGAHRLTLQVLGTNPGALALYTGCGFEVEGVRRGEFLLDGEYVDDVLMAVHLGE</sequence>
<accession>A0A1M7UCH5</accession>
<dbReference type="Pfam" id="PF00583">
    <property type="entry name" value="Acetyltransf_1"/>
    <property type="match status" value="1"/>
</dbReference>
<dbReference type="RefSeq" id="WP_208983409.1">
    <property type="nucleotide sequence ID" value="NZ_FRDM01000015.1"/>
</dbReference>
<protein>
    <submittedName>
        <fullName evidence="4">Acetyltransferase (GNAT) family protein</fullName>
    </submittedName>
</protein>
<dbReference type="InterPro" id="IPR000182">
    <property type="entry name" value="GNAT_dom"/>
</dbReference>
<evidence type="ECO:0000313" key="4">
    <source>
        <dbReference type="EMBL" id="SHN80709.1"/>
    </source>
</evidence>
<keyword evidence="2" id="KW-0012">Acyltransferase</keyword>
<dbReference type="SUPFAM" id="SSF55729">
    <property type="entry name" value="Acyl-CoA N-acyltransferases (Nat)"/>
    <property type="match status" value="1"/>
</dbReference>
<evidence type="ECO:0000259" key="3">
    <source>
        <dbReference type="PROSITE" id="PS51186"/>
    </source>
</evidence>
<dbReference type="AlphaFoldDB" id="A0A1M7UCH5"/>
<proteinExistence type="predicted"/>
<gene>
    <name evidence="4" type="ORF">SAMN05660350_02975</name>
</gene>
<dbReference type="CDD" id="cd04301">
    <property type="entry name" value="NAT_SF"/>
    <property type="match status" value="1"/>
</dbReference>
<keyword evidence="1 4" id="KW-0808">Transferase</keyword>
<organism evidence="4 5">
    <name type="scientific">Geodermatophilus obscurus</name>
    <dbReference type="NCBI Taxonomy" id="1861"/>
    <lineage>
        <taxon>Bacteria</taxon>
        <taxon>Bacillati</taxon>
        <taxon>Actinomycetota</taxon>
        <taxon>Actinomycetes</taxon>
        <taxon>Geodermatophilales</taxon>
        <taxon>Geodermatophilaceae</taxon>
        <taxon>Geodermatophilus</taxon>
    </lineage>
</organism>
<evidence type="ECO:0000313" key="5">
    <source>
        <dbReference type="Proteomes" id="UP000184428"/>
    </source>
</evidence>
<dbReference type="PANTHER" id="PTHR43877">
    <property type="entry name" value="AMINOALKYLPHOSPHONATE N-ACETYLTRANSFERASE-RELATED-RELATED"/>
    <property type="match status" value="1"/>
</dbReference>
<name>A0A1M7UCH5_9ACTN</name>
<feature type="domain" description="N-acetyltransferase" evidence="3">
    <location>
        <begin position="1"/>
        <end position="110"/>
    </location>
</feature>
<evidence type="ECO:0000256" key="2">
    <source>
        <dbReference type="ARBA" id="ARBA00023315"/>
    </source>
</evidence>
<dbReference type="InterPro" id="IPR016181">
    <property type="entry name" value="Acyl_CoA_acyltransferase"/>
</dbReference>